<accession>A0ABQ6LLR3</accession>
<keyword evidence="1 4" id="KW-0378">Hydrolase</keyword>
<organism evidence="4 5">
    <name type="scientific">Paralimibaculum aggregatum</name>
    <dbReference type="NCBI Taxonomy" id="3036245"/>
    <lineage>
        <taxon>Bacteria</taxon>
        <taxon>Pseudomonadati</taxon>
        <taxon>Pseudomonadota</taxon>
        <taxon>Alphaproteobacteria</taxon>
        <taxon>Rhodobacterales</taxon>
        <taxon>Paracoccaceae</taxon>
        <taxon>Paralimibaculum</taxon>
    </lineage>
</organism>
<dbReference type="InterPro" id="IPR051340">
    <property type="entry name" value="Haloalkane_dehalogenase"/>
</dbReference>
<feature type="domain" description="AB hydrolase-1" evidence="3">
    <location>
        <begin position="68"/>
        <end position="310"/>
    </location>
</feature>
<dbReference type="EMBL" id="BSYI01000030">
    <property type="protein sequence ID" value="GMG84154.1"/>
    <property type="molecule type" value="Genomic_DNA"/>
</dbReference>
<feature type="signal peptide" evidence="2">
    <location>
        <begin position="1"/>
        <end position="20"/>
    </location>
</feature>
<name>A0ABQ6LLR3_9RHOB</name>
<gene>
    <name evidence="4" type="ORF">LNKW23_33680</name>
</gene>
<reference evidence="4 5" key="1">
    <citation type="submission" date="2023-04" db="EMBL/GenBank/DDBJ databases">
        <title>Marinoamorphus aggregata gen. nov., sp. Nov., isolate from tissue of brittle star Ophioplocus japonicus.</title>
        <authorList>
            <person name="Kawano K."/>
            <person name="Sawayama S."/>
            <person name="Nakagawa S."/>
        </authorList>
    </citation>
    <scope>NUCLEOTIDE SEQUENCE [LARGE SCALE GENOMIC DNA]</scope>
    <source>
        <strain evidence="4 5">NKW23</strain>
    </source>
</reference>
<proteinExistence type="predicted"/>
<evidence type="ECO:0000256" key="1">
    <source>
        <dbReference type="ARBA" id="ARBA00022801"/>
    </source>
</evidence>
<dbReference type="Proteomes" id="UP001239909">
    <property type="component" value="Unassembled WGS sequence"/>
</dbReference>
<dbReference type="Pfam" id="PF00561">
    <property type="entry name" value="Abhydrolase_1"/>
    <property type="match status" value="1"/>
</dbReference>
<protein>
    <submittedName>
        <fullName evidence="4">Alpha/beta hydrolase</fullName>
    </submittedName>
</protein>
<dbReference type="RefSeq" id="WP_285673129.1">
    <property type="nucleotide sequence ID" value="NZ_BSYI01000030.1"/>
</dbReference>
<evidence type="ECO:0000313" key="4">
    <source>
        <dbReference type="EMBL" id="GMG84154.1"/>
    </source>
</evidence>
<keyword evidence="5" id="KW-1185">Reference proteome</keyword>
<sequence length="328" mass="35928">MTRLPAILSRLAGAPALALALALAPAAAPEAAAEDLRAGEVATLVKYRSETVEGVRIAYREAGDPADPVLLLLHGFPTSSHMFRDLIPAIAARWHVIAPDYPGFGASDMPPAAAFDYSFDTFARLMTALLDAKGVGRYAVYVMDYGAPVGFRMFAADPARVSALVIQNGNAYDEGLQAFWDPFRAHWADPGPETAAPLAGFLGIEGTKWQYTAGMQHPDRVSPDNWFHAQYLLDRPGNREIQLALFRDYGSNPGRYPEWQAAFRAHQPPALLMWGRNDPIFPEAGAHPYRQDLDDLEFHLLDTGHFALEEYGAEIAGRILALRDRIAG</sequence>
<dbReference type="Gene3D" id="3.40.50.1820">
    <property type="entry name" value="alpha/beta hydrolase"/>
    <property type="match status" value="1"/>
</dbReference>
<dbReference type="InterPro" id="IPR000073">
    <property type="entry name" value="AB_hydrolase_1"/>
</dbReference>
<dbReference type="SUPFAM" id="SSF53474">
    <property type="entry name" value="alpha/beta-Hydrolases"/>
    <property type="match status" value="1"/>
</dbReference>
<keyword evidence="2" id="KW-0732">Signal</keyword>
<dbReference type="InterPro" id="IPR029058">
    <property type="entry name" value="AB_hydrolase_fold"/>
</dbReference>
<dbReference type="PRINTS" id="PR00111">
    <property type="entry name" value="ABHYDROLASE"/>
</dbReference>
<dbReference type="GO" id="GO:0016787">
    <property type="term" value="F:hydrolase activity"/>
    <property type="evidence" value="ECO:0007669"/>
    <property type="project" value="UniProtKB-KW"/>
</dbReference>
<evidence type="ECO:0000313" key="5">
    <source>
        <dbReference type="Proteomes" id="UP001239909"/>
    </source>
</evidence>
<evidence type="ECO:0000256" key="2">
    <source>
        <dbReference type="SAM" id="SignalP"/>
    </source>
</evidence>
<dbReference type="PANTHER" id="PTHR42977:SF3">
    <property type="entry name" value="AB HYDROLASE-1 DOMAIN-CONTAINING PROTEIN"/>
    <property type="match status" value="1"/>
</dbReference>
<dbReference type="PANTHER" id="PTHR42977">
    <property type="entry name" value="HYDROLASE-RELATED"/>
    <property type="match status" value="1"/>
</dbReference>
<evidence type="ECO:0000259" key="3">
    <source>
        <dbReference type="Pfam" id="PF00561"/>
    </source>
</evidence>
<feature type="chain" id="PRO_5046730938" evidence="2">
    <location>
        <begin position="21"/>
        <end position="328"/>
    </location>
</feature>
<comment type="caution">
    <text evidence="4">The sequence shown here is derived from an EMBL/GenBank/DDBJ whole genome shotgun (WGS) entry which is preliminary data.</text>
</comment>